<organism evidence="5 6">
    <name type="scientific">Leptotrombidium deliense</name>
    <dbReference type="NCBI Taxonomy" id="299467"/>
    <lineage>
        <taxon>Eukaryota</taxon>
        <taxon>Metazoa</taxon>
        <taxon>Ecdysozoa</taxon>
        <taxon>Arthropoda</taxon>
        <taxon>Chelicerata</taxon>
        <taxon>Arachnida</taxon>
        <taxon>Acari</taxon>
        <taxon>Acariformes</taxon>
        <taxon>Trombidiformes</taxon>
        <taxon>Prostigmata</taxon>
        <taxon>Anystina</taxon>
        <taxon>Parasitengona</taxon>
        <taxon>Trombiculoidea</taxon>
        <taxon>Trombiculidae</taxon>
        <taxon>Leptotrombidium</taxon>
    </lineage>
</organism>
<evidence type="ECO:0000259" key="4">
    <source>
        <dbReference type="Pfam" id="PF00412"/>
    </source>
</evidence>
<proteinExistence type="predicted"/>
<protein>
    <submittedName>
        <fullName evidence="5">LIM domain only protein 3-like protein</fullName>
    </submittedName>
</protein>
<reference evidence="5 6" key="1">
    <citation type="journal article" date="2018" name="Gigascience">
        <title>Genomes of trombidid mites reveal novel predicted allergens and laterally-transferred genes associated with secondary metabolism.</title>
        <authorList>
            <person name="Dong X."/>
            <person name="Chaisiri K."/>
            <person name="Xia D."/>
            <person name="Armstrong S.D."/>
            <person name="Fang Y."/>
            <person name="Donnelly M.J."/>
            <person name="Kadowaki T."/>
            <person name="McGarry J.W."/>
            <person name="Darby A.C."/>
            <person name="Makepeace B.L."/>
        </authorList>
    </citation>
    <scope>NUCLEOTIDE SEQUENCE [LARGE SCALE GENOMIC DNA]</scope>
    <source>
        <strain evidence="5">UoL-UT</strain>
    </source>
</reference>
<evidence type="ECO:0000256" key="1">
    <source>
        <dbReference type="ARBA" id="ARBA00022723"/>
    </source>
</evidence>
<keyword evidence="3" id="KW-0440">LIM domain</keyword>
<evidence type="ECO:0000313" key="5">
    <source>
        <dbReference type="EMBL" id="RWS18638.1"/>
    </source>
</evidence>
<feature type="domain" description="LIM zinc-binding" evidence="4">
    <location>
        <begin position="1"/>
        <end position="22"/>
    </location>
</feature>
<evidence type="ECO:0000313" key="6">
    <source>
        <dbReference type="Proteomes" id="UP000288716"/>
    </source>
</evidence>
<keyword evidence="6" id="KW-1185">Reference proteome</keyword>
<dbReference type="Proteomes" id="UP000288716">
    <property type="component" value="Unassembled WGS sequence"/>
</dbReference>
<name>A0A443RTX8_9ACAR</name>
<dbReference type="VEuPathDB" id="VectorBase:LDEU013402"/>
<dbReference type="Pfam" id="PF00412">
    <property type="entry name" value="LIM"/>
    <property type="match status" value="1"/>
</dbReference>
<dbReference type="InterPro" id="IPR001781">
    <property type="entry name" value="Znf_LIM"/>
</dbReference>
<sequence length="23" mass="2739">MVMRAKGNVYHLECFACQQCNHR</sequence>
<keyword evidence="1" id="KW-0479">Metal-binding</keyword>
<gene>
    <name evidence="5" type="ORF">B4U80_10210</name>
</gene>
<dbReference type="Gene3D" id="2.10.110.10">
    <property type="entry name" value="Cysteine Rich Protein"/>
    <property type="match status" value="1"/>
</dbReference>
<accession>A0A443RTX8</accession>
<dbReference type="EMBL" id="NCKV01036698">
    <property type="protein sequence ID" value="RWS18638.1"/>
    <property type="molecule type" value="Genomic_DNA"/>
</dbReference>
<keyword evidence="2" id="KW-0862">Zinc</keyword>
<evidence type="ECO:0000256" key="3">
    <source>
        <dbReference type="ARBA" id="ARBA00023038"/>
    </source>
</evidence>
<comment type="caution">
    <text evidence="5">The sequence shown here is derived from an EMBL/GenBank/DDBJ whole genome shotgun (WGS) entry which is preliminary data.</text>
</comment>
<dbReference type="AlphaFoldDB" id="A0A443RTX8"/>
<dbReference type="GO" id="GO:0046872">
    <property type="term" value="F:metal ion binding"/>
    <property type="evidence" value="ECO:0007669"/>
    <property type="project" value="UniProtKB-KW"/>
</dbReference>
<evidence type="ECO:0000256" key="2">
    <source>
        <dbReference type="ARBA" id="ARBA00022833"/>
    </source>
</evidence>